<sequence>MKLFRISFSIFLGNKKLEFSAKYFFSHGENSLILKK</sequence>
<evidence type="ECO:0000313" key="1">
    <source>
        <dbReference type="EMBL" id="SYV92945.1"/>
    </source>
</evidence>
<proteinExistence type="predicted"/>
<name>A0A3B0PDM6_MYCSY</name>
<evidence type="ECO:0000313" key="2">
    <source>
        <dbReference type="Proteomes" id="UP000259328"/>
    </source>
</evidence>
<organism evidence="1 2">
    <name type="scientific">Mycoplasmopsis synoviae</name>
    <name type="common">Mycoplasma synoviae</name>
    <dbReference type="NCBI Taxonomy" id="2109"/>
    <lineage>
        <taxon>Bacteria</taxon>
        <taxon>Bacillati</taxon>
        <taxon>Mycoplasmatota</taxon>
        <taxon>Mycoplasmoidales</taxon>
        <taxon>Metamycoplasmataceae</taxon>
        <taxon>Mycoplasmopsis</taxon>
    </lineage>
</organism>
<dbReference type="AlphaFoldDB" id="A0A3B0PDM6"/>
<dbReference type="Proteomes" id="UP000259328">
    <property type="component" value="Chromosome"/>
</dbReference>
<dbReference type="EMBL" id="LS991953">
    <property type="protein sequence ID" value="SYV92945.1"/>
    <property type="molecule type" value="Genomic_DNA"/>
</dbReference>
<reference evidence="2" key="1">
    <citation type="submission" date="2018-06" db="EMBL/GenBank/DDBJ databases">
        <authorList>
            <consortium name="Pathogen Informatics"/>
        </authorList>
    </citation>
    <scope>NUCLEOTIDE SEQUENCE [LARGE SCALE GENOMIC DNA]</scope>
    <source>
        <strain evidence="2">NCTC10124</strain>
    </source>
</reference>
<gene>
    <name evidence="1" type="ORF">NCTC10124_00673</name>
</gene>
<accession>A0A3B0PDM6</accession>
<protein>
    <submittedName>
        <fullName evidence="1">Uncharacterized protein</fullName>
    </submittedName>
</protein>